<dbReference type="InterPro" id="IPR003656">
    <property type="entry name" value="Znf_BED"/>
</dbReference>
<sequence length="527" mass="59242">MFRSVPTVHENSPPQLSATSMSPNPSSPSIVASVDDGVEGTSTSATNRQPDLSTTSSTSSSGSANKVQQRSEAWKYFKLDPDNSSRAICNICDAVVHRGIGKNATTSTMIKHFKGKHTSEYVMFEKSRPTIETGKHEEIDEDEGFLQPKKPRLGQIGIKEAFQMSKGWDINDNRSIEIHRKIGEMIAIDCQPYRFVENEGFRRLMSHLQPRYKVPRRTYFTEKVVPTLYQEAKAKVQSLLSHATVISFTSDIWTCKENNLSFISFTGHWIHRFETLNFVLCTKHFVGSHTGQAIAEIVKEMLNSWEIVESKVHVIVRDNGASMVKGIDDAGLASVSCFLHKLQLVIKDSIRSRKAVSDVMTRARNIATRFNHSASACSLLESIQKDLGLPCHKMVQDVPTRWNSSYLMLERLYEQRRAISAIAPDIGLTILSNNEWNILGSMVSLLKPFEELTKRISSDRCTIADVLPAVAMLRRYLEKDDPFHSGVKALKSELLRSLNTRFSATEKDDNFTFATINCPLIESVSLF</sequence>
<evidence type="ECO:0000256" key="3">
    <source>
        <dbReference type="ARBA" id="ARBA00022771"/>
    </source>
</evidence>
<feature type="compositionally biased region" description="Low complexity" evidence="9">
    <location>
        <begin position="53"/>
        <end position="63"/>
    </location>
</feature>
<evidence type="ECO:0000256" key="2">
    <source>
        <dbReference type="ARBA" id="ARBA00022723"/>
    </source>
</evidence>
<dbReference type="GO" id="GO:0008270">
    <property type="term" value="F:zinc ion binding"/>
    <property type="evidence" value="ECO:0007669"/>
    <property type="project" value="UniProtKB-KW"/>
</dbReference>
<evidence type="ECO:0000256" key="5">
    <source>
        <dbReference type="ARBA" id="ARBA00023015"/>
    </source>
</evidence>
<dbReference type="SUPFAM" id="SSF140996">
    <property type="entry name" value="Hermes dimerisation domain"/>
    <property type="match status" value="1"/>
</dbReference>
<comment type="caution">
    <text evidence="11">The sequence shown here is derived from an EMBL/GenBank/DDBJ whole genome shotgun (WGS) entry which is preliminary data.</text>
</comment>
<gene>
    <name evidence="11" type="ORF">Fcan01_19608</name>
</gene>
<accession>A0A226DJU8</accession>
<dbReference type="OMA" id="TFATINC"/>
<dbReference type="GO" id="GO:0005634">
    <property type="term" value="C:nucleus"/>
    <property type="evidence" value="ECO:0007669"/>
    <property type="project" value="UniProtKB-SubCell"/>
</dbReference>
<keyword evidence="3 8" id="KW-0863">Zinc-finger</keyword>
<dbReference type="PROSITE" id="PS50808">
    <property type="entry name" value="ZF_BED"/>
    <property type="match status" value="1"/>
</dbReference>
<dbReference type="InterPro" id="IPR036236">
    <property type="entry name" value="Znf_C2H2_sf"/>
</dbReference>
<evidence type="ECO:0000256" key="6">
    <source>
        <dbReference type="ARBA" id="ARBA00023163"/>
    </source>
</evidence>
<keyword evidence="12" id="KW-1185">Reference proteome</keyword>
<keyword evidence="5" id="KW-0805">Transcription regulation</keyword>
<reference evidence="11 12" key="1">
    <citation type="submission" date="2015-12" db="EMBL/GenBank/DDBJ databases">
        <title>The genome of Folsomia candida.</title>
        <authorList>
            <person name="Faddeeva A."/>
            <person name="Derks M.F."/>
            <person name="Anvar Y."/>
            <person name="Smit S."/>
            <person name="Van Straalen N."/>
            <person name="Roelofs D."/>
        </authorList>
    </citation>
    <scope>NUCLEOTIDE SEQUENCE [LARGE SCALE GENOMIC DNA]</scope>
    <source>
        <strain evidence="11 12">VU population</strain>
        <tissue evidence="11">Whole body</tissue>
    </source>
</reference>
<dbReference type="PANTHER" id="PTHR46481:SF10">
    <property type="entry name" value="ZINC FINGER BED DOMAIN-CONTAINING PROTEIN 39"/>
    <property type="match status" value="1"/>
</dbReference>
<protein>
    <submittedName>
        <fullName evidence="11">Zinc finger BED domain-containing protein 4</fullName>
    </submittedName>
</protein>
<dbReference type="SUPFAM" id="SSF53098">
    <property type="entry name" value="Ribonuclease H-like"/>
    <property type="match status" value="1"/>
</dbReference>
<feature type="region of interest" description="Disordered" evidence="9">
    <location>
        <begin position="1"/>
        <end position="67"/>
    </location>
</feature>
<evidence type="ECO:0000256" key="1">
    <source>
        <dbReference type="ARBA" id="ARBA00004123"/>
    </source>
</evidence>
<dbReference type="OrthoDB" id="117690at2759"/>
<dbReference type="Pfam" id="PF02892">
    <property type="entry name" value="zf-BED"/>
    <property type="match status" value="1"/>
</dbReference>
<feature type="compositionally biased region" description="Polar residues" evidence="9">
    <location>
        <begin position="9"/>
        <end position="30"/>
    </location>
</feature>
<dbReference type="GO" id="GO:0003677">
    <property type="term" value="F:DNA binding"/>
    <property type="evidence" value="ECO:0007669"/>
    <property type="project" value="InterPro"/>
</dbReference>
<dbReference type="InterPro" id="IPR012337">
    <property type="entry name" value="RNaseH-like_sf"/>
</dbReference>
<keyword evidence="4" id="KW-0862">Zinc</keyword>
<feature type="domain" description="BED-type" evidence="10">
    <location>
        <begin position="68"/>
        <end position="124"/>
    </location>
</feature>
<evidence type="ECO:0000313" key="12">
    <source>
        <dbReference type="Proteomes" id="UP000198287"/>
    </source>
</evidence>
<dbReference type="GO" id="GO:0009791">
    <property type="term" value="P:post-embryonic development"/>
    <property type="evidence" value="ECO:0007669"/>
    <property type="project" value="UniProtKB-ARBA"/>
</dbReference>
<evidence type="ECO:0000313" key="11">
    <source>
        <dbReference type="EMBL" id="OXA45805.1"/>
    </source>
</evidence>
<dbReference type="EMBL" id="LNIX01000017">
    <property type="protein sequence ID" value="OXA45805.1"/>
    <property type="molecule type" value="Genomic_DNA"/>
</dbReference>
<organism evidence="11 12">
    <name type="scientific">Folsomia candida</name>
    <name type="common">Springtail</name>
    <dbReference type="NCBI Taxonomy" id="158441"/>
    <lineage>
        <taxon>Eukaryota</taxon>
        <taxon>Metazoa</taxon>
        <taxon>Ecdysozoa</taxon>
        <taxon>Arthropoda</taxon>
        <taxon>Hexapoda</taxon>
        <taxon>Collembola</taxon>
        <taxon>Entomobryomorpha</taxon>
        <taxon>Isotomoidea</taxon>
        <taxon>Isotomidae</taxon>
        <taxon>Proisotominae</taxon>
        <taxon>Folsomia</taxon>
    </lineage>
</organism>
<evidence type="ECO:0000256" key="9">
    <source>
        <dbReference type="SAM" id="MobiDB-lite"/>
    </source>
</evidence>
<evidence type="ECO:0000256" key="4">
    <source>
        <dbReference type="ARBA" id="ARBA00022833"/>
    </source>
</evidence>
<dbReference type="SMART" id="SM00614">
    <property type="entry name" value="ZnF_BED"/>
    <property type="match status" value="1"/>
</dbReference>
<dbReference type="PANTHER" id="PTHR46481">
    <property type="entry name" value="ZINC FINGER BED DOMAIN-CONTAINING PROTEIN 4"/>
    <property type="match status" value="1"/>
</dbReference>
<feature type="compositionally biased region" description="Polar residues" evidence="9">
    <location>
        <begin position="40"/>
        <end position="52"/>
    </location>
</feature>
<evidence type="ECO:0000256" key="8">
    <source>
        <dbReference type="PROSITE-ProRule" id="PRU00027"/>
    </source>
</evidence>
<name>A0A226DJU8_FOLCA</name>
<keyword evidence="7" id="KW-0539">Nucleus</keyword>
<proteinExistence type="predicted"/>
<dbReference type="InterPro" id="IPR052035">
    <property type="entry name" value="ZnF_BED_domain_contain"/>
</dbReference>
<keyword evidence="6" id="KW-0804">Transcription</keyword>
<evidence type="ECO:0000256" key="7">
    <source>
        <dbReference type="ARBA" id="ARBA00023242"/>
    </source>
</evidence>
<evidence type="ECO:0000259" key="10">
    <source>
        <dbReference type="PROSITE" id="PS50808"/>
    </source>
</evidence>
<dbReference type="AlphaFoldDB" id="A0A226DJU8"/>
<dbReference type="Proteomes" id="UP000198287">
    <property type="component" value="Unassembled WGS sequence"/>
</dbReference>
<keyword evidence="2" id="KW-0479">Metal-binding</keyword>
<comment type="subcellular location">
    <subcellularLocation>
        <location evidence="1">Nucleus</location>
    </subcellularLocation>
</comment>
<dbReference type="SUPFAM" id="SSF57667">
    <property type="entry name" value="beta-beta-alpha zinc fingers"/>
    <property type="match status" value="1"/>
</dbReference>